<evidence type="ECO:0000313" key="2">
    <source>
        <dbReference type="Proteomes" id="UP000807353"/>
    </source>
</evidence>
<reference evidence="1" key="1">
    <citation type="submission" date="2020-11" db="EMBL/GenBank/DDBJ databases">
        <authorList>
            <consortium name="DOE Joint Genome Institute"/>
            <person name="Ahrendt S."/>
            <person name="Riley R."/>
            <person name="Andreopoulos W."/>
            <person name="Labutti K."/>
            <person name="Pangilinan J."/>
            <person name="Ruiz-Duenas F.J."/>
            <person name="Barrasa J.M."/>
            <person name="Sanchez-Garcia M."/>
            <person name="Camarero S."/>
            <person name="Miyauchi S."/>
            <person name="Serrano A."/>
            <person name="Linde D."/>
            <person name="Babiker R."/>
            <person name="Drula E."/>
            <person name="Ayuso-Fernandez I."/>
            <person name="Pacheco R."/>
            <person name="Padilla G."/>
            <person name="Ferreira P."/>
            <person name="Barriuso J."/>
            <person name="Kellner H."/>
            <person name="Castanera R."/>
            <person name="Alfaro M."/>
            <person name="Ramirez L."/>
            <person name="Pisabarro A.G."/>
            <person name="Kuo A."/>
            <person name="Tritt A."/>
            <person name="Lipzen A."/>
            <person name="He G."/>
            <person name="Yan M."/>
            <person name="Ng V."/>
            <person name="Cullen D."/>
            <person name="Martin F."/>
            <person name="Rosso M.-N."/>
            <person name="Henrissat B."/>
            <person name="Hibbett D."/>
            <person name="Martinez A.T."/>
            <person name="Grigoriev I.V."/>
        </authorList>
    </citation>
    <scope>NUCLEOTIDE SEQUENCE</scope>
    <source>
        <strain evidence="1">CBS 247.69</strain>
    </source>
</reference>
<dbReference type="SUPFAM" id="SSF52047">
    <property type="entry name" value="RNI-like"/>
    <property type="match status" value="1"/>
</dbReference>
<dbReference type="InterPro" id="IPR032675">
    <property type="entry name" value="LRR_dom_sf"/>
</dbReference>
<comment type="caution">
    <text evidence="1">The sequence shown here is derived from an EMBL/GenBank/DDBJ whole genome shotgun (WGS) entry which is preliminary data.</text>
</comment>
<dbReference type="Gene3D" id="3.80.10.10">
    <property type="entry name" value="Ribonuclease Inhibitor"/>
    <property type="match status" value="1"/>
</dbReference>
<gene>
    <name evidence="1" type="ORF">BDZ94DRAFT_1223135</name>
</gene>
<evidence type="ECO:0000313" key="1">
    <source>
        <dbReference type="EMBL" id="KAF9460379.1"/>
    </source>
</evidence>
<accession>A0A9P5Y140</accession>
<protein>
    <recommendedName>
        <fullName evidence="3">F-box domain-containing protein</fullName>
    </recommendedName>
</protein>
<name>A0A9P5Y140_9AGAR</name>
<dbReference type="Proteomes" id="UP000807353">
    <property type="component" value="Unassembled WGS sequence"/>
</dbReference>
<organism evidence="1 2">
    <name type="scientific">Collybia nuda</name>
    <dbReference type="NCBI Taxonomy" id="64659"/>
    <lineage>
        <taxon>Eukaryota</taxon>
        <taxon>Fungi</taxon>
        <taxon>Dikarya</taxon>
        <taxon>Basidiomycota</taxon>
        <taxon>Agaricomycotina</taxon>
        <taxon>Agaricomycetes</taxon>
        <taxon>Agaricomycetidae</taxon>
        <taxon>Agaricales</taxon>
        <taxon>Tricholomatineae</taxon>
        <taxon>Clitocybaceae</taxon>
        <taxon>Collybia</taxon>
    </lineage>
</organism>
<proteinExistence type="predicted"/>
<dbReference type="OrthoDB" id="3005567at2759"/>
<keyword evidence="2" id="KW-1185">Reference proteome</keyword>
<dbReference type="AlphaFoldDB" id="A0A9P5Y140"/>
<evidence type="ECO:0008006" key="3">
    <source>
        <dbReference type="Google" id="ProtNLM"/>
    </source>
</evidence>
<sequence>MVSADSLNLDVLEVIFTYLFGRDLPAVALVSRAFLAGVIPRLYRTLAFRIHHAKRYPKIPSAFSAVLAHPHLATHVRNIDIRVAQTILGDMYPVFVRDCCRALELCTNLRSFVHTPDSVSSFLSILEEKSRLEDIRIHGRLTTPQAEKLLNLTKMQKIAIDFGSWNTMDILPRWAPLNRKTLTNLTLSMSNELNEQVLEVTLAELPQLLGLHVVGCPKVTHISIFRLVSHTPHLESLAFTAAEHSSSTELPIPALHHLQHIAIDTRLSITGSGQPPQVLPTILAHLKASMPPLSSFSLKAPELQTTSTLILVKDLLEAYDRTLKRVTFFDCSVGLDSIEAICKSCVHLEQLQFSLPIKQIDGLTKAMSHSKTLQALVDVDTHVAHEFRPNLKQDNVSSIMTRVPTLRRIVSNKRIWTGQRVRGALQISFDRQPTHGPSTHWFLPHD</sequence>
<dbReference type="EMBL" id="MU150299">
    <property type="protein sequence ID" value="KAF9460379.1"/>
    <property type="molecule type" value="Genomic_DNA"/>
</dbReference>